<feature type="transmembrane region" description="Helical" evidence="6">
    <location>
        <begin position="378"/>
        <end position="397"/>
    </location>
</feature>
<dbReference type="PROSITE" id="PS50850">
    <property type="entry name" value="MFS"/>
    <property type="match status" value="1"/>
</dbReference>
<feature type="transmembrane region" description="Helical" evidence="6">
    <location>
        <begin position="311"/>
        <end position="334"/>
    </location>
</feature>
<dbReference type="Pfam" id="PF07690">
    <property type="entry name" value="MFS_1"/>
    <property type="match status" value="1"/>
</dbReference>
<comment type="subcellular location">
    <subcellularLocation>
        <location evidence="1">Membrane</location>
        <topology evidence="1">Multi-pass membrane protein</topology>
    </subcellularLocation>
</comment>
<feature type="transmembrane region" description="Helical" evidence="6">
    <location>
        <begin position="119"/>
        <end position="138"/>
    </location>
</feature>
<feature type="transmembrane region" description="Helical" evidence="6">
    <location>
        <begin position="51"/>
        <end position="70"/>
    </location>
</feature>
<accession>A0A8E2EJG2</accession>
<reference evidence="8 9" key="1">
    <citation type="journal article" date="2016" name="Nat. Commun.">
        <title>Ectomycorrhizal ecology is imprinted in the genome of the dominant symbiotic fungus Cenococcum geophilum.</title>
        <authorList>
            <consortium name="DOE Joint Genome Institute"/>
            <person name="Peter M."/>
            <person name="Kohler A."/>
            <person name="Ohm R.A."/>
            <person name="Kuo A."/>
            <person name="Krutzmann J."/>
            <person name="Morin E."/>
            <person name="Arend M."/>
            <person name="Barry K.W."/>
            <person name="Binder M."/>
            <person name="Choi C."/>
            <person name="Clum A."/>
            <person name="Copeland A."/>
            <person name="Grisel N."/>
            <person name="Haridas S."/>
            <person name="Kipfer T."/>
            <person name="LaButti K."/>
            <person name="Lindquist E."/>
            <person name="Lipzen A."/>
            <person name="Maire R."/>
            <person name="Meier B."/>
            <person name="Mihaltcheva S."/>
            <person name="Molinier V."/>
            <person name="Murat C."/>
            <person name="Poggeler S."/>
            <person name="Quandt C.A."/>
            <person name="Sperisen C."/>
            <person name="Tritt A."/>
            <person name="Tisserant E."/>
            <person name="Crous P.W."/>
            <person name="Henrissat B."/>
            <person name="Nehls U."/>
            <person name="Egli S."/>
            <person name="Spatafora J.W."/>
            <person name="Grigoriev I.V."/>
            <person name="Martin F.M."/>
        </authorList>
    </citation>
    <scope>NUCLEOTIDE SEQUENCE [LARGE SCALE GENOMIC DNA]</scope>
    <source>
        <strain evidence="8 9">CBS 459.81</strain>
    </source>
</reference>
<dbReference type="PANTHER" id="PTHR23501:SF78">
    <property type="entry name" value="MAJOR FACILITATOR SUPERFAMILY (MFS) PROFILE DOMAIN-CONTAINING PROTEIN-RELATED"/>
    <property type="match status" value="1"/>
</dbReference>
<proteinExistence type="predicted"/>
<dbReference type="SUPFAM" id="SSF103473">
    <property type="entry name" value="MFS general substrate transporter"/>
    <property type="match status" value="1"/>
</dbReference>
<dbReference type="GO" id="GO:0022857">
    <property type="term" value="F:transmembrane transporter activity"/>
    <property type="evidence" value="ECO:0007669"/>
    <property type="project" value="InterPro"/>
</dbReference>
<dbReference type="PANTHER" id="PTHR23501">
    <property type="entry name" value="MAJOR FACILITATOR SUPERFAMILY"/>
    <property type="match status" value="1"/>
</dbReference>
<feature type="domain" description="Major facilitator superfamily (MFS) profile" evidence="7">
    <location>
        <begin position="54"/>
        <end position="496"/>
    </location>
</feature>
<evidence type="ECO:0000256" key="1">
    <source>
        <dbReference type="ARBA" id="ARBA00004141"/>
    </source>
</evidence>
<name>A0A8E2EJG2_9PEZI</name>
<feature type="transmembrane region" description="Helical" evidence="6">
    <location>
        <begin position="403"/>
        <end position="421"/>
    </location>
</feature>
<feature type="transmembrane region" description="Helical" evidence="6">
    <location>
        <begin position="144"/>
        <end position="165"/>
    </location>
</feature>
<evidence type="ECO:0000256" key="5">
    <source>
        <dbReference type="SAM" id="MobiDB-lite"/>
    </source>
</evidence>
<dbReference type="InterPro" id="IPR011701">
    <property type="entry name" value="MFS"/>
</dbReference>
<keyword evidence="9" id="KW-1185">Reference proteome</keyword>
<feature type="region of interest" description="Disordered" evidence="5">
    <location>
        <begin position="19"/>
        <end position="40"/>
    </location>
</feature>
<evidence type="ECO:0000256" key="3">
    <source>
        <dbReference type="ARBA" id="ARBA00022989"/>
    </source>
</evidence>
<feature type="transmembrane region" description="Helical" evidence="6">
    <location>
        <begin position="276"/>
        <end position="299"/>
    </location>
</feature>
<protein>
    <submittedName>
        <fullName evidence="8">MFS general substrate transporter</fullName>
    </submittedName>
</protein>
<dbReference type="OrthoDB" id="6770063at2759"/>
<feature type="transmembrane region" description="Helical" evidence="6">
    <location>
        <begin position="206"/>
        <end position="225"/>
    </location>
</feature>
<evidence type="ECO:0000259" key="7">
    <source>
        <dbReference type="PROSITE" id="PS50850"/>
    </source>
</evidence>
<evidence type="ECO:0000256" key="6">
    <source>
        <dbReference type="SAM" id="Phobius"/>
    </source>
</evidence>
<evidence type="ECO:0000313" key="9">
    <source>
        <dbReference type="Proteomes" id="UP000250266"/>
    </source>
</evidence>
<keyword evidence="2 6" id="KW-0812">Transmembrane</keyword>
<dbReference type="InterPro" id="IPR020846">
    <property type="entry name" value="MFS_dom"/>
</dbReference>
<evidence type="ECO:0000313" key="8">
    <source>
        <dbReference type="EMBL" id="OCK84984.1"/>
    </source>
</evidence>
<organism evidence="8 9">
    <name type="scientific">Lepidopterella palustris CBS 459.81</name>
    <dbReference type="NCBI Taxonomy" id="1314670"/>
    <lineage>
        <taxon>Eukaryota</taxon>
        <taxon>Fungi</taxon>
        <taxon>Dikarya</taxon>
        <taxon>Ascomycota</taxon>
        <taxon>Pezizomycotina</taxon>
        <taxon>Dothideomycetes</taxon>
        <taxon>Pleosporomycetidae</taxon>
        <taxon>Mytilinidiales</taxon>
        <taxon>Argynnaceae</taxon>
        <taxon>Lepidopterella</taxon>
    </lineage>
</organism>
<feature type="transmembrane region" description="Helical" evidence="6">
    <location>
        <begin position="245"/>
        <end position="270"/>
    </location>
</feature>
<feature type="transmembrane region" description="Helical" evidence="6">
    <location>
        <begin position="177"/>
        <end position="200"/>
    </location>
</feature>
<dbReference type="GO" id="GO:0005886">
    <property type="term" value="C:plasma membrane"/>
    <property type="evidence" value="ECO:0007669"/>
    <property type="project" value="TreeGrafter"/>
</dbReference>
<dbReference type="InterPro" id="IPR036259">
    <property type="entry name" value="MFS_trans_sf"/>
</dbReference>
<evidence type="ECO:0000256" key="2">
    <source>
        <dbReference type="ARBA" id="ARBA00022692"/>
    </source>
</evidence>
<keyword evidence="4 6" id="KW-0472">Membrane</keyword>
<dbReference type="AlphaFoldDB" id="A0A8E2EJG2"/>
<dbReference type="Proteomes" id="UP000250266">
    <property type="component" value="Unassembled WGS sequence"/>
</dbReference>
<evidence type="ECO:0000256" key="4">
    <source>
        <dbReference type="ARBA" id="ARBA00023136"/>
    </source>
</evidence>
<dbReference type="Gene3D" id="1.20.1250.20">
    <property type="entry name" value="MFS general substrate transporter like domains"/>
    <property type="match status" value="2"/>
</dbReference>
<keyword evidence="3 6" id="KW-1133">Transmembrane helix</keyword>
<gene>
    <name evidence="8" type="ORF">K432DRAFT_456260</name>
</gene>
<sequence>MSKNPTIIGSGPIIAKVEQDAGDSTPKSIDSEEHSATALEDQSSRLPRSRLVLICASLMVALFLTAFEQTSVSTGLPAISNELGSADSRAWIGTAYLIGSTASQAVFTRLSDIFGRMPMYMVGIGLFFLGSLLCGFAKSMGQLIAFRGIAGFGGGGILVCVMVIMSDIVSLRNRGKIQAVMGTAVIVANGIAPTLGGVFAEANWRWIFWVVCPPAAFAFIQTWFWHPLKPVIAKTKTKIGQIDYLGMFCQIASVIFLLIPISGAGSSFAWNSAKAIAFLAIGVLFFIAFLIVEGFYAKIPIVPLHLFKNRSLSLLFFSTFCTGAYYFSAVYYLPAFFQSVRNETPLASSLLLLALILTQVVTILVAGFVLTRYGRYNPLLWTGYAIYLIGAGLQTRFEASTSQVYIIGILIVEGFGMGWTLQTSLVAIQAIATHEDRAVATGVRNSARFIGGSFGLAICSNILGNPLHHSTVATAPAAALNLDHLMPANLVQENAC</sequence>
<dbReference type="EMBL" id="KV744826">
    <property type="protein sequence ID" value="OCK84984.1"/>
    <property type="molecule type" value="Genomic_DNA"/>
</dbReference>
<dbReference type="PRINTS" id="PR01036">
    <property type="entry name" value="TCRTETB"/>
</dbReference>
<feature type="transmembrane region" description="Helical" evidence="6">
    <location>
        <begin position="346"/>
        <end position="371"/>
    </location>
</feature>